<evidence type="ECO:0000256" key="4">
    <source>
        <dbReference type="SAM" id="Coils"/>
    </source>
</evidence>
<keyword evidence="7" id="KW-0614">Plasmid</keyword>
<dbReference type="PANTHER" id="PTHR43065:SF47">
    <property type="match status" value="1"/>
</dbReference>
<dbReference type="InterPro" id="IPR003661">
    <property type="entry name" value="HisK_dim/P_dom"/>
</dbReference>
<feature type="transmembrane region" description="Helical" evidence="5">
    <location>
        <begin position="139"/>
        <end position="157"/>
    </location>
</feature>
<protein>
    <recommendedName>
        <fullName evidence="2">histidine kinase</fullName>
        <ecNumber evidence="2">2.7.13.3</ecNumber>
    </recommendedName>
</protein>
<dbReference type="CDD" id="cd00075">
    <property type="entry name" value="HATPase"/>
    <property type="match status" value="1"/>
</dbReference>
<reference evidence="8" key="1">
    <citation type="submission" date="2018-05" db="EMBL/GenBank/DDBJ databases">
        <title>Azospirillum thermophila sp. nov., a novel isolated from hot spring.</title>
        <authorList>
            <person name="Zhao Z."/>
        </authorList>
    </citation>
    <scope>NUCLEOTIDE SEQUENCE [LARGE SCALE GENOMIC DNA]</scope>
    <source>
        <strain evidence="8">CFH 70021</strain>
        <plasmid evidence="8">unnamed1</plasmid>
    </source>
</reference>
<dbReference type="GO" id="GO:0000155">
    <property type="term" value="F:phosphorelay sensor kinase activity"/>
    <property type="evidence" value="ECO:0007669"/>
    <property type="project" value="InterPro"/>
</dbReference>
<dbReference type="InterPro" id="IPR005467">
    <property type="entry name" value="His_kinase_dom"/>
</dbReference>
<dbReference type="PROSITE" id="PS50109">
    <property type="entry name" value="HIS_KIN"/>
    <property type="match status" value="1"/>
</dbReference>
<feature type="transmembrane region" description="Helical" evidence="5">
    <location>
        <begin position="31"/>
        <end position="50"/>
    </location>
</feature>
<feature type="domain" description="Histidine kinase" evidence="6">
    <location>
        <begin position="242"/>
        <end position="472"/>
    </location>
</feature>
<keyword evidence="3" id="KW-0597">Phosphoprotein</keyword>
<dbReference type="InterPro" id="IPR004358">
    <property type="entry name" value="Sig_transdc_His_kin-like_C"/>
</dbReference>
<dbReference type="InterPro" id="IPR003594">
    <property type="entry name" value="HATPase_dom"/>
</dbReference>
<dbReference type="SMART" id="SM00387">
    <property type="entry name" value="HATPase_c"/>
    <property type="match status" value="1"/>
</dbReference>
<dbReference type="Gene3D" id="3.30.565.10">
    <property type="entry name" value="Histidine kinase-like ATPase, C-terminal domain"/>
    <property type="match status" value="1"/>
</dbReference>
<dbReference type="InterPro" id="IPR036097">
    <property type="entry name" value="HisK_dim/P_sf"/>
</dbReference>
<evidence type="ECO:0000256" key="5">
    <source>
        <dbReference type="SAM" id="Phobius"/>
    </source>
</evidence>
<dbReference type="SUPFAM" id="SSF55874">
    <property type="entry name" value="ATPase domain of HSP90 chaperone/DNA topoisomerase II/histidine kinase"/>
    <property type="match status" value="1"/>
</dbReference>
<evidence type="ECO:0000259" key="6">
    <source>
        <dbReference type="PROSITE" id="PS50109"/>
    </source>
</evidence>
<dbReference type="CDD" id="cd00082">
    <property type="entry name" value="HisKA"/>
    <property type="match status" value="1"/>
</dbReference>
<keyword evidence="5" id="KW-0812">Transmembrane</keyword>
<dbReference type="Proteomes" id="UP000245629">
    <property type="component" value="Plasmid unnamed1"/>
</dbReference>
<feature type="coiled-coil region" evidence="4">
    <location>
        <begin position="203"/>
        <end position="233"/>
    </location>
</feature>
<dbReference type="KEGG" id="azz:DEW08_22205"/>
<feature type="transmembrane region" description="Helical" evidence="5">
    <location>
        <begin position="88"/>
        <end position="107"/>
    </location>
</feature>
<keyword evidence="8" id="KW-1185">Reference proteome</keyword>
<dbReference type="SUPFAM" id="SSF47384">
    <property type="entry name" value="Homodimeric domain of signal transducing histidine kinase"/>
    <property type="match status" value="1"/>
</dbReference>
<dbReference type="EMBL" id="CP029356">
    <property type="protein sequence ID" value="AWK88792.1"/>
    <property type="molecule type" value="Genomic_DNA"/>
</dbReference>
<dbReference type="AlphaFoldDB" id="A0A2S2CWB3"/>
<dbReference type="PRINTS" id="PR00344">
    <property type="entry name" value="BCTRLSENSOR"/>
</dbReference>
<feature type="transmembrane region" description="Helical" evidence="5">
    <location>
        <begin position="113"/>
        <end position="132"/>
    </location>
</feature>
<organism evidence="7 8">
    <name type="scientific">Azospirillum thermophilum</name>
    <dbReference type="NCBI Taxonomy" id="2202148"/>
    <lineage>
        <taxon>Bacteria</taxon>
        <taxon>Pseudomonadati</taxon>
        <taxon>Pseudomonadota</taxon>
        <taxon>Alphaproteobacteria</taxon>
        <taxon>Rhodospirillales</taxon>
        <taxon>Azospirillaceae</taxon>
        <taxon>Azospirillum</taxon>
    </lineage>
</organism>
<proteinExistence type="predicted"/>
<comment type="catalytic activity">
    <reaction evidence="1">
        <text>ATP + protein L-histidine = ADP + protein N-phospho-L-histidine.</text>
        <dbReference type="EC" id="2.7.13.3"/>
    </reaction>
</comment>
<sequence length="488" mass="52392">MQSALAFLRPVRFSGADATAYGARAAERDRIALRLFALLIILVLCIRLISDWSLYPEATWISSSYRLGAMAVLLALIAGSFGRVLDRVFHLAVGTGTFLVAVLLAFGNATAPTLFPLATVGIWVMVFLMGIFAFGKRLVLLEAAMAVILPMIAWPLSQVRPDPLTATLPVGMLTTAMSLGLSYVLEQYWRRAFQRDLDLAASYKELRRTHRDLAAAYASLTQTQAELAKMERTVALGRLVANVAHRINTPLGTVLSLTSHLDEAVAAFAGRVGQGTLRRSELADFIALVREGNGIVLDNAQQMAGLMETFKQLVADAGGPPRRLEVRDLLDTLREALPGMLAPGVSLVVETPPPLAVTAQWQMMEMVLRELVRNAVQHGFPAGRSGTVTIRARAAGEGAVEIRVADDGRGIPPQHLGHVFDPFYTDGRIGRSYGLGLSIVHNAVTGPLGGTIAIDSREGQGTAVTLRLPAARGEPALAAEPARPRLSA</sequence>
<gene>
    <name evidence="7" type="ORF">DEW08_22205</name>
</gene>
<keyword evidence="5" id="KW-0472">Membrane</keyword>
<accession>A0A2S2CWB3</accession>
<evidence type="ECO:0000313" key="7">
    <source>
        <dbReference type="EMBL" id="AWK88792.1"/>
    </source>
</evidence>
<evidence type="ECO:0000256" key="2">
    <source>
        <dbReference type="ARBA" id="ARBA00012438"/>
    </source>
</evidence>
<geneLocation type="plasmid" evidence="7 8">
    <name>unnamed1</name>
</geneLocation>
<dbReference type="Gene3D" id="1.10.287.130">
    <property type="match status" value="1"/>
</dbReference>
<evidence type="ECO:0000256" key="3">
    <source>
        <dbReference type="ARBA" id="ARBA00022553"/>
    </source>
</evidence>
<dbReference type="Pfam" id="PF02518">
    <property type="entry name" value="HATPase_c"/>
    <property type="match status" value="1"/>
</dbReference>
<evidence type="ECO:0000313" key="8">
    <source>
        <dbReference type="Proteomes" id="UP000245629"/>
    </source>
</evidence>
<keyword evidence="4" id="KW-0175">Coiled coil</keyword>
<feature type="transmembrane region" description="Helical" evidence="5">
    <location>
        <begin position="62"/>
        <end position="81"/>
    </location>
</feature>
<keyword evidence="5" id="KW-1133">Transmembrane helix</keyword>
<evidence type="ECO:0000256" key="1">
    <source>
        <dbReference type="ARBA" id="ARBA00000085"/>
    </source>
</evidence>
<dbReference type="InterPro" id="IPR036890">
    <property type="entry name" value="HATPase_C_sf"/>
</dbReference>
<dbReference type="PANTHER" id="PTHR43065">
    <property type="entry name" value="SENSOR HISTIDINE KINASE"/>
    <property type="match status" value="1"/>
</dbReference>
<dbReference type="EC" id="2.7.13.3" evidence="2"/>
<dbReference type="OrthoDB" id="7325042at2"/>
<dbReference type="RefSeq" id="WP_109331432.1">
    <property type="nucleotide sequence ID" value="NZ_CP029356.1"/>
</dbReference>
<name>A0A2S2CWB3_9PROT</name>
<feature type="transmembrane region" description="Helical" evidence="5">
    <location>
        <begin position="163"/>
        <end position="185"/>
    </location>
</feature>